<feature type="region of interest" description="Disordered" evidence="1">
    <location>
        <begin position="23"/>
        <end position="88"/>
    </location>
</feature>
<evidence type="ECO:0000256" key="1">
    <source>
        <dbReference type="SAM" id="MobiDB-lite"/>
    </source>
</evidence>
<evidence type="ECO:0008006" key="5">
    <source>
        <dbReference type="Google" id="ProtNLM"/>
    </source>
</evidence>
<dbReference type="Proteomes" id="UP001595796">
    <property type="component" value="Unassembled WGS sequence"/>
</dbReference>
<keyword evidence="4" id="KW-1185">Reference proteome</keyword>
<dbReference type="PROSITE" id="PS51257">
    <property type="entry name" value="PROKAR_LIPOPROTEIN"/>
    <property type="match status" value="1"/>
</dbReference>
<feature type="chain" id="PRO_5046517443" description="Lipoprotein" evidence="2">
    <location>
        <begin position="21"/>
        <end position="88"/>
    </location>
</feature>
<feature type="compositionally biased region" description="Pro residues" evidence="1">
    <location>
        <begin position="74"/>
        <end position="88"/>
    </location>
</feature>
<protein>
    <recommendedName>
        <fullName evidence="5">Lipoprotein</fullName>
    </recommendedName>
</protein>
<keyword evidence="2" id="KW-0732">Signal</keyword>
<dbReference type="EMBL" id="JBHSJF010000006">
    <property type="protein sequence ID" value="MFC5069150.1"/>
    <property type="molecule type" value="Genomic_DNA"/>
</dbReference>
<comment type="caution">
    <text evidence="3">The sequence shown here is derived from an EMBL/GenBank/DDBJ whole genome shotgun (WGS) entry which is preliminary data.</text>
</comment>
<evidence type="ECO:0000313" key="3">
    <source>
        <dbReference type="EMBL" id="MFC5069150.1"/>
    </source>
</evidence>
<dbReference type="RefSeq" id="WP_114957724.1">
    <property type="nucleotide sequence ID" value="NZ_JBHSJF010000006.1"/>
</dbReference>
<evidence type="ECO:0000313" key="4">
    <source>
        <dbReference type="Proteomes" id="UP001595796"/>
    </source>
</evidence>
<reference evidence="4" key="1">
    <citation type="journal article" date="2019" name="Int. J. Syst. Evol. Microbiol.">
        <title>The Global Catalogue of Microorganisms (GCM) 10K type strain sequencing project: providing services to taxonomists for standard genome sequencing and annotation.</title>
        <authorList>
            <consortium name="The Broad Institute Genomics Platform"/>
            <consortium name="The Broad Institute Genome Sequencing Center for Infectious Disease"/>
            <person name="Wu L."/>
            <person name="Ma J."/>
        </authorList>
    </citation>
    <scope>NUCLEOTIDE SEQUENCE [LARGE SCALE GENOMIC DNA]</scope>
    <source>
        <strain evidence="4">CGMCC 1.16444</strain>
    </source>
</reference>
<feature type="signal peptide" evidence="2">
    <location>
        <begin position="1"/>
        <end position="20"/>
    </location>
</feature>
<evidence type="ECO:0000256" key="2">
    <source>
        <dbReference type="SAM" id="SignalP"/>
    </source>
</evidence>
<sequence>MMFRTVRTVTLLAVAGLALAGCSGISSMNPFAEKDTKLSGQRQPVFPAGSPYAGPRKLPPPNSQASGPNIRADAPPPSVSANPPPPAQ</sequence>
<gene>
    <name evidence="3" type="ORF">ACFPFW_14120</name>
</gene>
<proteinExistence type="predicted"/>
<accession>A0ABV9Z2D3</accession>
<organism evidence="3 4">
    <name type="scientific">Flaviflagellibacter deserti</name>
    <dbReference type="NCBI Taxonomy" id="2267266"/>
    <lineage>
        <taxon>Bacteria</taxon>
        <taxon>Pseudomonadati</taxon>
        <taxon>Pseudomonadota</taxon>
        <taxon>Alphaproteobacteria</taxon>
        <taxon>Hyphomicrobiales</taxon>
        <taxon>Flaviflagellibacter</taxon>
    </lineage>
</organism>
<name>A0ABV9Z2D3_9HYPH</name>